<dbReference type="GO" id="GO:0008324">
    <property type="term" value="F:monoatomic cation transmembrane transporter activity"/>
    <property type="evidence" value="ECO:0007669"/>
    <property type="project" value="InterPro"/>
</dbReference>
<dbReference type="InterPro" id="IPR006037">
    <property type="entry name" value="RCK_C"/>
</dbReference>
<evidence type="ECO:0000256" key="1">
    <source>
        <dbReference type="ARBA" id="ARBA00004651"/>
    </source>
</evidence>
<dbReference type="PROSITE" id="PS51202">
    <property type="entry name" value="RCK_C"/>
    <property type="match status" value="2"/>
</dbReference>
<proteinExistence type="predicted"/>
<dbReference type="STRING" id="118967.SAMN02745191_2174"/>
<sequence length="534" mass="58734">MIKELLVVGIIIIICVLSNKLSNKIGMPVLFAFIVLGMLFGTDGIGKIHFDNYVIAEQVCSIALIFIMFYGGFGTKWSEAKPVAIKGIVLSSVGTLLTAFIVGLFCYFILKIDLLESFLIGSVISSTDAASVFSILRSKHLNLKDNTASLLEIESGSNDPFSYMLTIIVLSLMNGQGSSQDTFVLIATQIIFGILFGVIIAVLAKQFLKFVKITSSGFTAIFMVGIAIVAYALPSLFNGNGYLSVYIAGIILGNSKLLNMKELVHFFDGVTGLMQMVLFFLLGLLSFPSSLPGVAFVALCIAIFLTFVARPIAVFLILSFFRSSLNQKLLVSWAGMRGAASIVFAIMAVINPASTNNDIFHVVFFIVLFSILFQGTFIPLVAKKLSMIDEHVDVMKTFTDYIEEIPVQFIQFRIPSLHNWLGKTISEIELPPRTIITLVKRNGEKLIPKGETIIQENDLLVLGGIAMNENNEVQLFEKNISENSSWANKKISEIDLKKDFIVLIKRTDQVLIPTGETLLKQGDTVVLTNKENLK</sequence>
<dbReference type="OrthoDB" id="9810759at2"/>
<evidence type="ECO:0000256" key="7">
    <source>
        <dbReference type="ARBA" id="ARBA00023065"/>
    </source>
</evidence>
<dbReference type="PANTHER" id="PTHR32507:SF7">
    <property type="entry name" value="K(+)_H(+) ANTIPORTER NHAP2"/>
    <property type="match status" value="1"/>
</dbReference>
<keyword evidence="6 9" id="KW-1133">Transmembrane helix</keyword>
<feature type="transmembrane region" description="Helical" evidence="9">
    <location>
        <begin position="53"/>
        <end position="73"/>
    </location>
</feature>
<feature type="transmembrane region" description="Helical" evidence="9">
    <location>
        <begin position="216"/>
        <end position="237"/>
    </location>
</feature>
<feature type="transmembrane region" description="Helical" evidence="9">
    <location>
        <begin position="293"/>
        <end position="318"/>
    </location>
</feature>
<dbReference type="GO" id="GO:0015297">
    <property type="term" value="F:antiporter activity"/>
    <property type="evidence" value="ECO:0007669"/>
    <property type="project" value="UniProtKB-KW"/>
</dbReference>
<evidence type="ECO:0000256" key="8">
    <source>
        <dbReference type="ARBA" id="ARBA00023136"/>
    </source>
</evidence>
<dbReference type="PANTHER" id="PTHR32507">
    <property type="entry name" value="NA(+)/H(+) ANTIPORTER 1"/>
    <property type="match status" value="1"/>
</dbReference>
<protein>
    <submittedName>
        <fullName evidence="11">Cell volume regulation protein A</fullName>
    </submittedName>
</protein>
<dbReference type="GO" id="GO:1902600">
    <property type="term" value="P:proton transmembrane transport"/>
    <property type="evidence" value="ECO:0007669"/>
    <property type="project" value="InterPro"/>
</dbReference>
<keyword evidence="4" id="KW-1003">Cell membrane</keyword>
<comment type="subcellular location">
    <subcellularLocation>
        <location evidence="1">Cell membrane</location>
        <topology evidence="1">Multi-pass membrane protein</topology>
    </subcellularLocation>
</comment>
<dbReference type="NCBIfam" id="NF003715">
    <property type="entry name" value="PRK05326.1-2"/>
    <property type="match status" value="1"/>
</dbReference>
<evidence type="ECO:0000259" key="10">
    <source>
        <dbReference type="PROSITE" id="PS51202"/>
    </source>
</evidence>
<organism evidence="11 12">
    <name type="scientific">Anaerorhabdus furcosa</name>
    <dbReference type="NCBI Taxonomy" id="118967"/>
    <lineage>
        <taxon>Bacteria</taxon>
        <taxon>Bacillati</taxon>
        <taxon>Bacillota</taxon>
        <taxon>Erysipelotrichia</taxon>
        <taxon>Erysipelotrichales</taxon>
        <taxon>Erysipelotrichaceae</taxon>
        <taxon>Anaerorhabdus</taxon>
    </lineage>
</organism>
<gene>
    <name evidence="11" type="ORF">SAMN02745191_2174</name>
</gene>
<dbReference type="InterPro" id="IPR006153">
    <property type="entry name" value="Cation/H_exchanger_TM"/>
</dbReference>
<accession>A0A1T4PUZ6</accession>
<keyword evidence="5 9" id="KW-0812">Transmembrane</keyword>
<dbReference type="GO" id="GO:0005886">
    <property type="term" value="C:plasma membrane"/>
    <property type="evidence" value="ECO:0007669"/>
    <property type="project" value="UniProtKB-SubCell"/>
</dbReference>
<feature type="transmembrane region" description="Helical" evidence="9">
    <location>
        <begin position="183"/>
        <end position="204"/>
    </location>
</feature>
<feature type="transmembrane region" description="Helical" evidence="9">
    <location>
        <begin position="266"/>
        <end position="287"/>
    </location>
</feature>
<keyword evidence="7" id="KW-0406">Ion transport</keyword>
<dbReference type="RefSeq" id="WP_078712570.1">
    <property type="nucleotide sequence ID" value="NZ_FUWY01000007.1"/>
</dbReference>
<evidence type="ECO:0000313" key="12">
    <source>
        <dbReference type="Proteomes" id="UP000243297"/>
    </source>
</evidence>
<keyword evidence="3" id="KW-0050">Antiport</keyword>
<keyword evidence="8 9" id="KW-0472">Membrane</keyword>
<dbReference type="InterPro" id="IPR038770">
    <property type="entry name" value="Na+/solute_symporter_sf"/>
</dbReference>
<evidence type="ECO:0000256" key="6">
    <source>
        <dbReference type="ARBA" id="ARBA00022989"/>
    </source>
</evidence>
<dbReference type="AlphaFoldDB" id="A0A1T4PUZ6"/>
<dbReference type="Pfam" id="PF02080">
    <property type="entry name" value="TrkA_C"/>
    <property type="match status" value="2"/>
</dbReference>
<dbReference type="NCBIfam" id="NF003716">
    <property type="entry name" value="PRK05326.1-3"/>
    <property type="match status" value="1"/>
</dbReference>
<dbReference type="SUPFAM" id="SSF116726">
    <property type="entry name" value="TrkA C-terminal domain-like"/>
    <property type="match status" value="2"/>
</dbReference>
<feature type="transmembrane region" description="Helical" evidence="9">
    <location>
        <begin position="85"/>
        <end position="110"/>
    </location>
</feature>
<dbReference type="EMBL" id="FUWY01000007">
    <property type="protein sequence ID" value="SJZ95259.1"/>
    <property type="molecule type" value="Genomic_DNA"/>
</dbReference>
<keyword evidence="2" id="KW-0813">Transport</keyword>
<evidence type="ECO:0000256" key="5">
    <source>
        <dbReference type="ARBA" id="ARBA00022692"/>
    </source>
</evidence>
<feature type="transmembrane region" description="Helical" evidence="9">
    <location>
        <begin position="359"/>
        <end position="382"/>
    </location>
</feature>
<feature type="domain" description="RCK C-terminal" evidence="10">
    <location>
        <begin position="463"/>
        <end position="534"/>
    </location>
</feature>
<dbReference type="GO" id="GO:0006813">
    <property type="term" value="P:potassium ion transport"/>
    <property type="evidence" value="ECO:0007669"/>
    <property type="project" value="InterPro"/>
</dbReference>
<feature type="domain" description="RCK C-terminal" evidence="10">
    <location>
        <begin position="397"/>
        <end position="462"/>
    </location>
</feature>
<feature type="transmembrane region" description="Helical" evidence="9">
    <location>
        <begin position="330"/>
        <end position="353"/>
    </location>
</feature>
<dbReference type="Proteomes" id="UP000243297">
    <property type="component" value="Unassembled WGS sequence"/>
</dbReference>
<keyword evidence="12" id="KW-1185">Reference proteome</keyword>
<dbReference type="Gene3D" id="1.20.1530.20">
    <property type="match status" value="1"/>
</dbReference>
<evidence type="ECO:0000256" key="2">
    <source>
        <dbReference type="ARBA" id="ARBA00022448"/>
    </source>
</evidence>
<evidence type="ECO:0000256" key="3">
    <source>
        <dbReference type="ARBA" id="ARBA00022449"/>
    </source>
</evidence>
<dbReference type="Gene3D" id="3.30.70.1450">
    <property type="entry name" value="Regulator of K+ conductance, C-terminal domain"/>
    <property type="match status" value="2"/>
</dbReference>
<dbReference type="Pfam" id="PF00999">
    <property type="entry name" value="Na_H_Exchanger"/>
    <property type="match status" value="1"/>
</dbReference>
<feature type="transmembrane region" description="Helical" evidence="9">
    <location>
        <begin position="243"/>
        <end position="259"/>
    </location>
</feature>
<name>A0A1T4PUZ6_9FIRM</name>
<reference evidence="12" key="1">
    <citation type="submission" date="2017-02" db="EMBL/GenBank/DDBJ databases">
        <authorList>
            <person name="Varghese N."/>
            <person name="Submissions S."/>
        </authorList>
    </citation>
    <scope>NUCLEOTIDE SEQUENCE [LARGE SCALE GENOMIC DNA]</scope>
    <source>
        <strain evidence="12">ATCC 25662</strain>
    </source>
</reference>
<feature type="transmembrane region" description="Helical" evidence="9">
    <location>
        <begin position="28"/>
        <end position="46"/>
    </location>
</feature>
<evidence type="ECO:0000313" key="11">
    <source>
        <dbReference type="EMBL" id="SJZ95259.1"/>
    </source>
</evidence>
<dbReference type="InterPro" id="IPR036721">
    <property type="entry name" value="RCK_C_sf"/>
</dbReference>
<evidence type="ECO:0000256" key="9">
    <source>
        <dbReference type="SAM" id="Phobius"/>
    </source>
</evidence>
<evidence type="ECO:0000256" key="4">
    <source>
        <dbReference type="ARBA" id="ARBA00022475"/>
    </source>
</evidence>